<dbReference type="GO" id="GO:0005886">
    <property type="term" value="C:plasma membrane"/>
    <property type="evidence" value="ECO:0007669"/>
    <property type="project" value="UniProtKB-SubCell"/>
</dbReference>
<evidence type="ECO:0000256" key="9">
    <source>
        <dbReference type="ARBA" id="ARBA00023136"/>
    </source>
</evidence>
<comment type="similarity">
    <text evidence="2">Belongs to the RLP family.</text>
</comment>
<dbReference type="Proteomes" id="UP000826271">
    <property type="component" value="Unassembled WGS sequence"/>
</dbReference>
<dbReference type="FunFam" id="3.80.10.10:FF:001347">
    <property type="entry name" value="LRR receptor-like serine/threonine-protein kinase GSO2"/>
    <property type="match status" value="1"/>
</dbReference>
<reference evidence="14" key="1">
    <citation type="submission" date="2019-10" db="EMBL/GenBank/DDBJ databases">
        <authorList>
            <person name="Zhang R."/>
            <person name="Pan Y."/>
            <person name="Wang J."/>
            <person name="Ma R."/>
            <person name="Yu S."/>
        </authorList>
    </citation>
    <scope>NUCLEOTIDE SEQUENCE</scope>
    <source>
        <strain evidence="14">LA-IB0</strain>
        <tissue evidence="14">Leaf</tissue>
    </source>
</reference>
<evidence type="ECO:0000259" key="13">
    <source>
        <dbReference type="Pfam" id="PF08263"/>
    </source>
</evidence>
<dbReference type="PANTHER" id="PTHR48063:SF101">
    <property type="entry name" value="LRR RECEPTOR-LIKE SERINE_THREONINE-PROTEIN KINASE FLS2"/>
    <property type="match status" value="1"/>
</dbReference>
<organism evidence="14 15">
    <name type="scientific">Buddleja alternifolia</name>
    <dbReference type="NCBI Taxonomy" id="168488"/>
    <lineage>
        <taxon>Eukaryota</taxon>
        <taxon>Viridiplantae</taxon>
        <taxon>Streptophyta</taxon>
        <taxon>Embryophyta</taxon>
        <taxon>Tracheophyta</taxon>
        <taxon>Spermatophyta</taxon>
        <taxon>Magnoliopsida</taxon>
        <taxon>eudicotyledons</taxon>
        <taxon>Gunneridae</taxon>
        <taxon>Pentapetalae</taxon>
        <taxon>asterids</taxon>
        <taxon>lamiids</taxon>
        <taxon>Lamiales</taxon>
        <taxon>Scrophulariaceae</taxon>
        <taxon>Buddlejeae</taxon>
        <taxon>Buddleja</taxon>
    </lineage>
</organism>
<protein>
    <recommendedName>
        <fullName evidence="13">Leucine-rich repeat-containing N-terminal plant-type domain-containing protein</fullName>
    </recommendedName>
</protein>
<dbReference type="GO" id="GO:0051707">
    <property type="term" value="P:response to other organism"/>
    <property type="evidence" value="ECO:0007669"/>
    <property type="project" value="UniProtKB-ARBA"/>
</dbReference>
<evidence type="ECO:0000256" key="11">
    <source>
        <dbReference type="ARBA" id="ARBA00023180"/>
    </source>
</evidence>
<dbReference type="Pfam" id="PF13516">
    <property type="entry name" value="LRR_6"/>
    <property type="match status" value="2"/>
</dbReference>
<evidence type="ECO:0000256" key="5">
    <source>
        <dbReference type="ARBA" id="ARBA00022692"/>
    </source>
</evidence>
<keyword evidence="8" id="KW-1133">Transmembrane helix</keyword>
<keyword evidence="7" id="KW-0677">Repeat</keyword>
<dbReference type="InterPro" id="IPR003591">
    <property type="entry name" value="Leu-rich_rpt_typical-subtyp"/>
</dbReference>
<dbReference type="Pfam" id="PF00560">
    <property type="entry name" value="LRR_1"/>
    <property type="match status" value="5"/>
</dbReference>
<keyword evidence="9" id="KW-0472">Membrane</keyword>
<feature type="domain" description="Leucine-rich repeat-containing N-terminal plant-type" evidence="13">
    <location>
        <begin position="13"/>
        <end position="50"/>
    </location>
</feature>
<dbReference type="GO" id="GO:0006952">
    <property type="term" value="P:defense response"/>
    <property type="evidence" value="ECO:0007669"/>
    <property type="project" value="UniProtKB-ARBA"/>
</dbReference>
<evidence type="ECO:0000313" key="14">
    <source>
        <dbReference type="EMBL" id="KAG8378691.1"/>
    </source>
</evidence>
<keyword evidence="4" id="KW-0433">Leucine-rich repeat</keyword>
<feature type="compositionally biased region" description="Basic and acidic residues" evidence="12">
    <location>
        <begin position="812"/>
        <end position="825"/>
    </location>
</feature>
<dbReference type="EMBL" id="WHWC01000007">
    <property type="protein sequence ID" value="KAG8378691.1"/>
    <property type="molecule type" value="Genomic_DNA"/>
</dbReference>
<dbReference type="SUPFAM" id="SSF52047">
    <property type="entry name" value="RNI-like"/>
    <property type="match status" value="1"/>
</dbReference>
<keyword evidence="15" id="KW-1185">Reference proteome</keyword>
<dbReference type="SMART" id="SM00369">
    <property type="entry name" value="LRR_TYP"/>
    <property type="match status" value="9"/>
</dbReference>
<accession>A0AAV6XDX8</accession>
<gene>
    <name evidence="14" type="ORF">BUALT_Bualt07G0011600</name>
</gene>
<dbReference type="InterPro" id="IPR013210">
    <property type="entry name" value="LRR_N_plant-typ"/>
</dbReference>
<comment type="caution">
    <text evidence="14">The sequence shown here is derived from an EMBL/GenBank/DDBJ whole genome shotgun (WGS) entry which is preliminary data.</text>
</comment>
<dbReference type="PANTHER" id="PTHR48063">
    <property type="entry name" value="LRR RECEPTOR-LIKE KINASE"/>
    <property type="match status" value="1"/>
</dbReference>
<comment type="subcellular location">
    <subcellularLocation>
        <location evidence="1">Cell membrane</location>
        <topology evidence="1">Single-pass type I membrane protein</topology>
    </subcellularLocation>
</comment>
<keyword evidence="10" id="KW-0675">Receptor</keyword>
<dbReference type="FunFam" id="3.80.10.10:FF:000213">
    <property type="entry name" value="Tyrosine-sulfated glycopeptide receptor 1"/>
    <property type="match status" value="1"/>
</dbReference>
<evidence type="ECO:0000256" key="1">
    <source>
        <dbReference type="ARBA" id="ARBA00004251"/>
    </source>
</evidence>
<feature type="region of interest" description="Disordered" evidence="12">
    <location>
        <begin position="808"/>
        <end position="830"/>
    </location>
</feature>
<dbReference type="PROSITE" id="PS51450">
    <property type="entry name" value="LRR"/>
    <property type="match status" value="2"/>
</dbReference>
<keyword evidence="5" id="KW-0812">Transmembrane</keyword>
<evidence type="ECO:0000256" key="2">
    <source>
        <dbReference type="ARBA" id="ARBA00009592"/>
    </source>
</evidence>
<evidence type="ECO:0000256" key="4">
    <source>
        <dbReference type="ARBA" id="ARBA00022614"/>
    </source>
</evidence>
<proteinExistence type="inferred from homology"/>
<name>A0AAV6XDX8_9LAMI</name>
<keyword evidence="11" id="KW-0325">Glycoprotein</keyword>
<dbReference type="FunFam" id="3.80.10.10:FF:000095">
    <property type="entry name" value="LRR receptor-like serine/threonine-protein kinase GSO1"/>
    <property type="match status" value="1"/>
</dbReference>
<evidence type="ECO:0000256" key="3">
    <source>
        <dbReference type="ARBA" id="ARBA00022475"/>
    </source>
</evidence>
<evidence type="ECO:0000256" key="8">
    <source>
        <dbReference type="ARBA" id="ARBA00022989"/>
    </source>
</evidence>
<sequence length="1364" mass="153244">MIIGHCLQVRCLERERAALVKFRDQLIDVDGRLSSWSTQEDCCKWEGVHCHNKTNHVTRLHLPGSYPETGINPSRLEGNLSKLLYLDLNRIGGYSENLDWLSHLYSLRYLALDYVNLSKGTDWLQAISKLSYIEELHLWSCRLPDIVPSSLPYVNASSPLAFLDLSSNNLTLVSTIPWFSNFSKVLSSIDLSGNNFLGPIPDDAFKDMKSLSYLHLSDCGIEGGIPKSLGNVTTLISLDLQSNGLNKHLSEIMMNISHNKLQCLDLSFNNITGPLPNFSRFSLLKTLDIHYNHLNGSIPKGYLQLPHLVNLSLRSNKITGPIPDLSFCSSMRNLILDENLFNGTFTQTIAGMFKLERLSIVSNLLEGIITENHLTNFSQLNYLDLSYNSLVTMQFSSHWVPPFQVEELYLEGCKLGPEFPKWLRTQKQLRYLDISSAQISDTIPNWFGNQSLSLVYLNASCNQIYGFFPDNSFSMLNFNNQNRIGPALDLSRNQISGSVSFLCGRSILTRLIDLSDNLFSGQVPDCFANFQSLTYLNLANNGFTGLIPNSCGFLPNIKFLHLRNNSFSGPIPISMMNCTNLRTIDFGKNRLIGEIPTWFGFSLLHLEVLSLHQNEFYGTIPSNLCELRYVQVLDLSSNNLSGVIPKCLQNLTSMTRKDGFNYFESFPYSVFSLSIDGVNLMWKGTEVEYKNGLRLVKLIDLSSNNLVGKIPSEITKLDDLVGLNLSRNKLTGSIPQDIGRMMSLNFLDFSRNHLSGGIPTSLSELSYLGVLDLSYNYLSGKIPQVTHMTTFNELSYMGNPGLCGRPLIKSCPGDETRQDPKHTASDNDDSDDNFITQGFYIAMGLGFGIAFGGIFGTILFNGSSRHAYFQVLNRVEDYVYVRVELMKARWRRTPQNDSVSFLMFYSESPNYERMYCARIPAFNGSLTELRYLNLSYNNYFGGLQIPHNLGNLSKLLHLDLNYISGPISGYSENLGWLSRLHSLRYLGLNNVNLSMATDWLQAISKLTFIEELHLMDCELTDILPSSLPYSNTSTPLSILDLSYNNLTLVSTIPWFSNFSKSLTSIHLFGNNFFGSIPDNTFKDIKSLSYLDLSFCEIKGGIPKSLGNITNLIWLDLQGNDMSGHLSEIMMNVSHNKLQHLDLNWNNITGPFPNFSRFSLLKEWNIGRNRLKGSIPKGYLQLPHLVKLLLTSNQIAGPIPDLSFCSSLKGLFLDHNMFNGTLSETIGRMSNLETIRLDSNHLEGTITENHLANLSLLNYLELSYNSLVSVQCSSGRIPPFQLEYLNLAGCKLGPELDISGAQISDPIPNWFGNQALSLIYLNASYNQIYGFFPDISFSMLNFSNRDVDDGILDLSRNKISGSVTF</sequence>
<dbReference type="Gene3D" id="3.80.10.10">
    <property type="entry name" value="Ribonuclease Inhibitor"/>
    <property type="match status" value="5"/>
</dbReference>
<dbReference type="Pfam" id="PF13855">
    <property type="entry name" value="LRR_8"/>
    <property type="match status" value="3"/>
</dbReference>
<dbReference type="InterPro" id="IPR046956">
    <property type="entry name" value="RLP23-like"/>
</dbReference>
<evidence type="ECO:0000313" key="15">
    <source>
        <dbReference type="Proteomes" id="UP000826271"/>
    </source>
</evidence>
<evidence type="ECO:0000256" key="7">
    <source>
        <dbReference type="ARBA" id="ARBA00022737"/>
    </source>
</evidence>
<dbReference type="InterPro" id="IPR032675">
    <property type="entry name" value="LRR_dom_sf"/>
</dbReference>
<keyword evidence="6" id="KW-0732">Signal</keyword>
<evidence type="ECO:0000256" key="6">
    <source>
        <dbReference type="ARBA" id="ARBA00022729"/>
    </source>
</evidence>
<dbReference type="Pfam" id="PF08263">
    <property type="entry name" value="LRRNT_2"/>
    <property type="match status" value="1"/>
</dbReference>
<dbReference type="InterPro" id="IPR001611">
    <property type="entry name" value="Leu-rich_rpt"/>
</dbReference>
<evidence type="ECO:0000256" key="12">
    <source>
        <dbReference type="SAM" id="MobiDB-lite"/>
    </source>
</evidence>
<dbReference type="SUPFAM" id="SSF52058">
    <property type="entry name" value="L domain-like"/>
    <property type="match status" value="4"/>
</dbReference>
<evidence type="ECO:0000256" key="10">
    <source>
        <dbReference type="ARBA" id="ARBA00023170"/>
    </source>
</evidence>
<keyword evidence="3" id="KW-1003">Cell membrane</keyword>